<dbReference type="AlphaFoldDB" id="A0A8J2LNY7"/>
<evidence type="ECO:0000313" key="1">
    <source>
        <dbReference type="EMBL" id="CAG7825890.1"/>
    </source>
</evidence>
<accession>A0A8J2LNY7</accession>
<gene>
    <name evidence="1" type="ORF">AFUS01_LOCUS35972</name>
</gene>
<evidence type="ECO:0000313" key="2">
    <source>
        <dbReference type="Proteomes" id="UP000708208"/>
    </source>
</evidence>
<protein>
    <submittedName>
        <fullName evidence="1">Uncharacterized protein</fullName>
    </submittedName>
</protein>
<comment type="caution">
    <text evidence="1">The sequence shown here is derived from an EMBL/GenBank/DDBJ whole genome shotgun (WGS) entry which is preliminary data.</text>
</comment>
<reference evidence="1" key="1">
    <citation type="submission" date="2021-06" db="EMBL/GenBank/DDBJ databases">
        <authorList>
            <person name="Hodson N. C."/>
            <person name="Mongue J. A."/>
            <person name="Jaron S. K."/>
        </authorList>
    </citation>
    <scope>NUCLEOTIDE SEQUENCE</scope>
</reference>
<dbReference type="Proteomes" id="UP000708208">
    <property type="component" value="Unassembled WGS sequence"/>
</dbReference>
<dbReference type="EMBL" id="CAJVCH010537810">
    <property type="protein sequence ID" value="CAG7825890.1"/>
    <property type="molecule type" value="Genomic_DNA"/>
</dbReference>
<organism evidence="1 2">
    <name type="scientific">Allacma fusca</name>
    <dbReference type="NCBI Taxonomy" id="39272"/>
    <lineage>
        <taxon>Eukaryota</taxon>
        <taxon>Metazoa</taxon>
        <taxon>Ecdysozoa</taxon>
        <taxon>Arthropoda</taxon>
        <taxon>Hexapoda</taxon>
        <taxon>Collembola</taxon>
        <taxon>Symphypleona</taxon>
        <taxon>Sminthuridae</taxon>
        <taxon>Allacma</taxon>
    </lineage>
</organism>
<feature type="non-terminal residue" evidence="1">
    <location>
        <position position="1"/>
    </location>
</feature>
<proteinExistence type="predicted"/>
<keyword evidence="2" id="KW-1185">Reference proteome</keyword>
<name>A0A8J2LNY7_9HEXA</name>
<sequence length="37" mass="4629">DLRERERESRSYIRNIFYFELGKKLWEEKPVPESLTN</sequence>